<gene>
    <name evidence="3" type="ORF">NG824_02870</name>
</gene>
<dbReference type="RefSeq" id="WP_267093431.1">
    <property type="nucleotide sequence ID" value="NZ_CP099534.1"/>
</dbReference>
<accession>A0AA46SVT4</accession>
<feature type="region of interest" description="Disordered" evidence="1">
    <location>
        <begin position="346"/>
        <end position="370"/>
    </location>
</feature>
<evidence type="ECO:0000256" key="1">
    <source>
        <dbReference type="SAM" id="MobiDB-lite"/>
    </source>
</evidence>
<sequence length="370" mass="40255">MIEVQARWISAGILMFVLAGFVLTVVLARRANRRESALEALPAVPMARVSVGMHWDSDTSMPIPKWEAIAEVEPAEAGADALHVYWTSAARQWLEVLNPQLGDDYAVTESADFLLLSSLEARPATVILQTCQRMLARIRRNLGTLAVEQGMGKHVVIVFADDDDYYGYVSNYYPEGGEYAMSSGMFIRAGYGHFVAPLAIMDAMEPVIAHELTHCLLQHLPIPAWLNEGLAVNTEHTMFPHLAMPSTQKYFQHEIPARHAAYWNADSIQTFWSGKSFLATDDGNALSYDLAKKITGLAAGDEPAFRAFVAEASMDDGGVAAAQHLAIRSNTLSRPCWVQGIGRRSRSAGVGTLSVDSSDQTSGAGSDAPV</sequence>
<keyword evidence="2" id="KW-0812">Transmembrane</keyword>
<feature type="transmembrane region" description="Helical" evidence="2">
    <location>
        <begin position="6"/>
        <end position="28"/>
    </location>
</feature>
<proteinExistence type="predicted"/>
<organism evidence="3 4">
    <name type="scientific">Xanthomonas sacchari</name>
    <dbReference type="NCBI Taxonomy" id="56458"/>
    <lineage>
        <taxon>Bacteria</taxon>
        <taxon>Pseudomonadati</taxon>
        <taxon>Pseudomonadota</taxon>
        <taxon>Gammaproteobacteria</taxon>
        <taxon>Lysobacterales</taxon>
        <taxon>Lysobacteraceae</taxon>
        <taxon>Xanthomonas</taxon>
    </lineage>
</organism>
<dbReference type="EMBL" id="CP099534">
    <property type="protein sequence ID" value="UYK89408.1"/>
    <property type="molecule type" value="Genomic_DNA"/>
</dbReference>
<keyword evidence="2" id="KW-1133">Transmembrane helix</keyword>
<name>A0AA46SVT4_9XANT</name>
<reference evidence="3" key="1">
    <citation type="submission" date="2022-06" db="EMBL/GenBank/DDBJ databases">
        <title>Dynamics of rice microbiomes reveals core vertical transmitted seed endophytes.</title>
        <authorList>
            <person name="Liao K."/>
            <person name="Zhang X."/>
        </authorList>
    </citation>
    <scope>NUCLEOTIDE SEQUENCE</scope>
    <source>
        <strain evidence="3">JR3-14</strain>
    </source>
</reference>
<keyword evidence="2" id="KW-0472">Membrane</keyword>
<evidence type="ECO:0000313" key="3">
    <source>
        <dbReference type="EMBL" id="UYK89408.1"/>
    </source>
</evidence>
<protein>
    <recommendedName>
        <fullName evidence="5">Peptidase MA-like domain-containing protein</fullName>
    </recommendedName>
</protein>
<dbReference type="AlphaFoldDB" id="A0AA46SVT4"/>
<evidence type="ECO:0008006" key="5">
    <source>
        <dbReference type="Google" id="ProtNLM"/>
    </source>
</evidence>
<evidence type="ECO:0000256" key="2">
    <source>
        <dbReference type="SAM" id="Phobius"/>
    </source>
</evidence>
<dbReference type="Proteomes" id="UP001164392">
    <property type="component" value="Chromosome"/>
</dbReference>
<feature type="compositionally biased region" description="Polar residues" evidence="1">
    <location>
        <begin position="354"/>
        <end position="364"/>
    </location>
</feature>
<evidence type="ECO:0000313" key="4">
    <source>
        <dbReference type="Proteomes" id="UP001164392"/>
    </source>
</evidence>